<organism evidence="2 5">
    <name type="scientific">Rhizobium hidalgonense</name>
    <dbReference type="NCBI Taxonomy" id="1538159"/>
    <lineage>
        <taxon>Bacteria</taxon>
        <taxon>Pseudomonadati</taxon>
        <taxon>Pseudomonadota</taxon>
        <taxon>Alphaproteobacteria</taxon>
        <taxon>Hyphomicrobiales</taxon>
        <taxon>Rhizobiaceae</taxon>
        <taxon>Rhizobium/Agrobacterium group</taxon>
        <taxon>Rhizobium</taxon>
    </lineage>
</organism>
<accession>A0A2A6KLL0</accession>
<dbReference type="Proteomes" id="UP001268610">
    <property type="component" value="Unassembled WGS sequence"/>
</dbReference>
<evidence type="ECO:0000313" key="4">
    <source>
        <dbReference type="Proteomes" id="UP000219914"/>
    </source>
</evidence>
<dbReference type="AlphaFoldDB" id="A0A2A6KLL0"/>
<gene>
    <name evidence="3" type="ORF">CO674_00960</name>
    <name evidence="2" type="ORF">RJJ65_01900</name>
</gene>
<evidence type="ECO:0000313" key="3">
    <source>
        <dbReference type="EMBL" id="PDT25420.1"/>
    </source>
</evidence>
<name>A0A2A6KLL0_9HYPH</name>
<evidence type="ECO:0000256" key="1">
    <source>
        <dbReference type="SAM" id="MobiDB-lite"/>
    </source>
</evidence>
<dbReference type="EMBL" id="NWSY01000001">
    <property type="protein sequence ID" value="PDT25420.1"/>
    <property type="molecule type" value="Genomic_DNA"/>
</dbReference>
<feature type="region of interest" description="Disordered" evidence="1">
    <location>
        <begin position="1"/>
        <end position="25"/>
    </location>
</feature>
<proteinExistence type="predicted"/>
<comment type="caution">
    <text evidence="2">The sequence shown here is derived from an EMBL/GenBank/DDBJ whole genome shotgun (WGS) entry which is preliminary data.</text>
</comment>
<evidence type="ECO:0000313" key="2">
    <source>
        <dbReference type="EMBL" id="MDR9771429.1"/>
    </source>
</evidence>
<evidence type="ECO:0000313" key="5">
    <source>
        <dbReference type="Proteomes" id="UP001268610"/>
    </source>
</evidence>
<reference evidence="3 4" key="1">
    <citation type="submission" date="2017-09" db="EMBL/GenBank/DDBJ databases">
        <title>Comparative genomics of rhizobia isolated from Phaseolus vulgaris in China.</title>
        <authorList>
            <person name="Tong W."/>
        </authorList>
    </citation>
    <scope>NUCLEOTIDE SEQUENCE [LARGE SCALE GENOMIC DNA]</scope>
    <source>
        <strain evidence="3 4">FH14</strain>
    </source>
</reference>
<dbReference type="EMBL" id="JAVLSF010000001">
    <property type="protein sequence ID" value="MDR9771429.1"/>
    <property type="molecule type" value="Genomic_DNA"/>
</dbReference>
<reference evidence="2" key="2">
    <citation type="submission" date="2023-04" db="EMBL/GenBank/DDBJ databases">
        <title>Genomic characterization of faba bean (Vicia faba) microsymbionts in Mexican soils.</title>
        <authorList>
            <person name="Rivera Orduna F.N."/>
            <person name="Guevara-Luna J."/>
            <person name="Yan J."/>
            <person name="Arroyo-Herrera I."/>
            <person name="Li Y."/>
            <person name="Vasquez-Murrieta M.S."/>
            <person name="Wang E.T."/>
        </authorList>
    </citation>
    <scope>NUCLEOTIDE SEQUENCE</scope>
    <source>
        <strain evidence="2">CH26</strain>
    </source>
</reference>
<sequence>MQPPVSRADERKTTDAHAIRSAPNKGRSLDRHIEISEFALQNAALLWFSKRACRCVNTIVRRIIDLSRV</sequence>
<dbReference type="RefSeq" id="WP_025416348.1">
    <property type="nucleotide sequence ID" value="NZ_JAVLSC010000002.1"/>
</dbReference>
<keyword evidence="4" id="KW-1185">Reference proteome</keyword>
<dbReference type="Proteomes" id="UP000219914">
    <property type="component" value="Unassembled WGS sequence"/>
</dbReference>
<feature type="compositionally biased region" description="Basic and acidic residues" evidence="1">
    <location>
        <begin position="7"/>
        <end position="18"/>
    </location>
</feature>
<protein>
    <submittedName>
        <fullName evidence="2">Uncharacterized protein</fullName>
    </submittedName>
</protein>